<dbReference type="RefSeq" id="WP_118189854.1">
    <property type="nucleotide sequence ID" value="NZ_QSFW01000002.1"/>
</dbReference>
<name>A0AA92V1U1_9BACT</name>
<protein>
    <submittedName>
        <fullName evidence="1">Uncharacterized protein</fullName>
    </submittedName>
</protein>
<gene>
    <name evidence="1" type="ORF">DW916_00840</name>
</gene>
<sequence length="98" mass="11819">MEILKDITQLSKGCSVTFIKNDEVQNYEYLMVHPHCETYFLFLENWSQEVVRIHVNKLLGGDYYVGKYDSVFVLEKKKDFFMRKIKNCDKRIEELKEK</sequence>
<accession>A0AA92V1U1</accession>
<organism evidence="1 2">
    <name type="scientific">Segatella copri</name>
    <dbReference type="NCBI Taxonomy" id="165179"/>
    <lineage>
        <taxon>Bacteria</taxon>
        <taxon>Pseudomonadati</taxon>
        <taxon>Bacteroidota</taxon>
        <taxon>Bacteroidia</taxon>
        <taxon>Bacteroidales</taxon>
        <taxon>Prevotellaceae</taxon>
        <taxon>Segatella</taxon>
    </lineage>
</organism>
<dbReference type="AlphaFoldDB" id="A0AA92V1U1"/>
<evidence type="ECO:0000313" key="1">
    <source>
        <dbReference type="EMBL" id="RHA89096.1"/>
    </source>
</evidence>
<dbReference type="Proteomes" id="UP000284990">
    <property type="component" value="Unassembled WGS sequence"/>
</dbReference>
<evidence type="ECO:0000313" key="2">
    <source>
        <dbReference type="Proteomes" id="UP000284990"/>
    </source>
</evidence>
<comment type="caution">
    <text evidence="1">The sequence shown here is derived from an EMBL/GenBank/DDBJ whole genome shotgun (WGS) entry which is preliminary data.</text>
</comment>
<proteinExistence type="predicted"/>
<dbReference type="EMBL" id="QSFW01000002">
    <property type="protein sequence ID" value="RHA89096.1"/>
    <property type="molecule type" value="Genomic_DNA"/>
</dbReference>
<reference evidence="1 2" key="1">
    <citation type="submission" date="2018-08" db="EMBL/GenBank/DDBJ databases">
        <title>A genome reference for cultivated species of the human gut microbiota.</title>
        <authorList>
            <person name="Zou Y."/>
            <person name="Xue W."/>
            <person name="Luo G."/>
        </authorList>
    </citation>
    <scope>NUCLEOTIDE SEQUENCE [LARGE SCALE GENOMIC DNA]</scope>
    <source>
        <strain evidence="1 2">AM42-23AC</strain>
    </source>
</reference>